<evidence type="ECO:0000259" key="2">
    <source>
        <dbReference type="PROSITE" id="PS50110"/>
    </source>
</evidence>
<dbReference type="Gene3D" id="3.40.50.2300">
    <property type="match status" value="1"/>
</dbReference>
<proteinExistence type="predicted"/>
<evidence type="ECO:0000256" key="1">
    <source>
        <dbReference type="PROSITE-ProRule" id="PRU00169"/>
    </source>
</evidence>
<dbReference type="PANTHER" id="PTHR44520:SF2">
    <property type="entry name" value="RESPONSE REGULATOR RCP1"/>
    <property type="match status" value="1"/>
</dbReference>
<dbReference type="PROSITE" id="PS50110">
    <property type="entry name" value="RESPONSE_REGULATORY"/>
    <property type="match status" value="1"/>
</dbReference>
<comment type="caution">
    <text evidence="3">The sequence shown here is derived from an EMBL/GenBank/DDBJ whole genome shotgun (WGS) entry which is preliminary data.</text>
</comment>
<evidence type="ECO:0000313" key="3">
    <source>
        <dbReference type="EMBL" id="MEF3366422.1"/>
    </source>
</evidence>
<dbReference type="Proteomes" id="UP001350748">
    <property type="component" value="Unassembled WGS sequence"/>
</dbReference>
<feature type="modified residue" description="4-aspartylphosphate" evidence="1">
    <location>
        <position position="79"/>
    </location>
</feature>
<dbReference type="Pfam" id="PF00072">
    <property type="entry name" value="Response_reg"/>
    <property type="match status" value="1"/>
</dbReference>
<sequence length="158" mass="17389">MASSPKEINNVSENGKPVIIVMVEDDEGHARLIEKNIRRAGIQNMIVPFANGEAALDYLLGADRTGSANTGRQLLILLDLNLPDMSGIEILTLIKKNFHTARAPVIVLTTTDDQREIQRCYDLGANVYVTKPVDYESFSHAIKQLGLVLSIMQIPMGD</sequence>
<keyword evidence="1" id="KW-0597">Phosphoprotein</keyword>
<protein>
    <submittedName>
        <fullName evidence="3">Response regulator</fullName>
    </submittedName>
</protein>
<dbReference type="EMBL" id="JAZHYN010000017">
    <property type="protein sequence ID" value="MEF3366422.1"/>
    <property type="molecule type" value="Genomic_DNA"/>
</dbReference>
<name>A0ABU7XGA8_9HYPH</name>
<dbReference type="InterPro" id="IPR052893">
    <property type="entry name" value="TCS_response_regulator"/>
</dbReference>
<reference evidence="3 4" key="1">
    <citation type="submission" date="2024-02" db="EMBL/GenBank/DDBJ databases">
        <authorList>
            <person name="Grouzdev D."/>
        </authorList>
    </citation>
    <scope>NUCLEOTIDE SEQUENCE [LARGE SCALE GENOMIC DNA]</scope>
    <source>
        <strain evidence="3 4">9N</strain>
    </source>
</reference>
<organism evidence="3 4">
    <name type="scientific">Methylocystis borbori</name>
    <dbReference type="NCBI Taxonomy" id="3118750"/>
    <lineage>
        <taxon>Bacteria</taxon>
        <taxon>Pseudomonadati</taxon>
        <taxon>Pseudomonadota</taxon>
        <taxon>Alphaproteobacteria</taxon>
        <taxon>Hyphomicrobiales</taxon>
        <taxon>Methylocystaceae</taxon>
        <taxon>Methylocystis</taxon>
    </lineage>
</organism>
<accession>A0ABU7XGA8</accession>
<keyword evidence="4" id="KW-1185">Reference proteome</keyword>
<dbReference type="SMART" id="SM00448">
    <property type="entry name" value="REC"/>
    <property type="match status" value="1"/>
</dbReference>
<dbReference type="CDD" id="cd17557">
    <property type="entry name" value="REC_Rcp-like"/>
    <property type="match status" value="1"/>
</dbReference>
<dbReference type="InterPro" id="IPR001789">
    <property type="entry name" value="Sig_transdc_resp-reg_receiver"/>
</dbReference>
<feature type="domain" description="Response regulatory" evidence="2">
    <location>
        <begin position="19"/>
        <end position="146"/>
    </location>
</feature>
<gene>
    <name evidence="3" type="ORF">V3H18_07735</name>
</gene>
<dbReference type="PANTHER" id="PTHR44520">
    <property type="entry name" value="RESPONSE REGULATOR RCP1-RELATED"/>
    <property type="match status" value="1"/>
</dbReference>
<dbReference type="RefSeq" id="WP_332081434.1">
    <property type="nucleotide sequence ID" value="NZ_JAZHYN010000017.1"/>
</dbReference>
<evidence type="ECO:0000313" key="4">
    <source>
        <dbReference type="Proteomes" id="UP001350748"/>
    </source>
</evidence>
<dbReference type="SUPFAM" id="SSF52172">
    <property type="entry name" value="CheY-like"/>
    <property type="match status" value="1"/>
</dbReference>
<dbReference type="InterPro" id="IPR011006">
    <property type="entry name" value="CheY-like_superfamily"/>
</dbReference>